<keyword evidence="3" id="KW-1185">Reference proteome</keyword>
<dbReference type="AlphaFoldDB" id="A0A0A6NZ50"/>
<evidence type="ECO:0000313" key="2">
    <source>
        <dbReference type="EMBL" id="OAD20288.1"/>
    </source>
</evidence>
<dbReference type="Pfam" id="PF10047">
    <property type="entry name" value="DUF2281"/>
    <property type="match status" value="1"/>
</dbReference>
<dbReference type="InterPro" id="IPR018739">
    <property type="entry name" value="DUF2281"/>
</dbReference>
<sequence>MDTAQLINDNLTRLSPTLQSEVLDFIEYLMFKKQRLSKVEQPSQESLLSLNLAMRGMEDEKTPLYTVEDLREKF</sequence>
<evidence type="ECO:0000313" key="3">
    <source>
        <dbReference type="Proteomes" id="UP000076962"/>
    </source>
</evidence>
<dbReference type="Proteomes" id="UP000076962">
    <property type="component" value="Unassembled WGS sequence"/>
</dbReference>
<gene>
    <name evidence="2" type="ORF">THIOM_004026</name>
</gene>
<proteinExistence type="predicted"/>
<evidence type="ECO:0000259" key="1">
    <source>
        <dbReference type="Pfam" id="PF10047"/>
    </source>
</evidence>
<accession>A0A0A6NZ50</accession>
<organism evidence="2 3">
    <name type="scientific">Candidatus Thiomargarita nelsonii</name>
    <dbReference type="NCBI Taxonomy" id="1003181"/>
    <lineage>
        <taxon>Bacteria</taxon>
        <taxon>Pseudomonadati</taxon>
        <taxon>Pseudomonadota</taxon>
        <taxon>Gammaproteobacteria</taxon>
        <taxon>Thiotrichales</taxon>
        <taxon>Thiotrichaceae</taxon>
        <taxon>Thiomargarita</taxon>
    </lineage>
</organism>
<dbReference type="EMBL" id="LUTY01002492">
    <property type="protein sequence ID" value="OAD20288.1"/>
    <property type="molecule type" value="Genomic_DNA"/>
</dbReference>
<reference evidence="2 3" key="1">
    <citation type="submission" date="2016-05" db="EMBL/GenBank/DDBJ databases">
        <title>Single-cell genome of chain-forming Candidatus Thiomargarita nelsonii and comparison to other large sulfur-oxidizing bacteria.</title>
        <authorList>
            <person name="Winkel M."/>
            <person name="Salman V."/>
            <person name="Woyke T."/>
            <person name="Schulz-Vogt H."/>
            <person name="Richter M."/>
            <person name="Flood B."/>
            <person name="Bailey J."/>
            <person name="Amann R."/>
            <person name="Mussmann M."/>
        </authorList>
    </citation>
    <scope>NUCLEOTIDE SEQUENCE [LARGE SCALE GENOMIC DNA]</scope>
    <source>
        <strain evidence="2 3">THI036</strain>
    </source>
</reference>
<name>A0A0A6NZ50_9GAMM</name>
<feature type="domain" description="DUF2281" evidence="1">
    <location>
        <begin position="7"/>
        <end position="57"/>
    </location>
</feature>
<comment type="caution">
    <text evidence="2">The sequence shown here is derived from an EMBL/GenBank/DDBJ whole genome shotgun (WGS) entry which is preliminary data.</text>
</comment>
<protein>
    <recommendedName>
        <fullName evidence="1">DUF2281 domain-containing protein</fullName>
    </recommendedName>
</protein>